<dbReference type="Pfam" id="PF00903">
    <property type="entry name" value="Glyoxalase"/>
    <property type="match status" value="2"/>
</dbReference>
<evidence type="ECO:0000313" key="3">
    <source>
        <dbReference type="Proteomes" id="UP001219862"/>
    </source>
</evidence>
<dbReference type="Proteomes" id="UP001219862">
    <property type="component" value="Unassembled WGS sequence"/>
</dbReference>
<dbReference type="InterPro" id="IPR029068">
    <property type="entry name" value="Glyas_Bleomycin-R_OHBP_Dase"/>
</dbReference>
<accession>A0ABT5KXL8</accession>
<evidence type="ECO:0000313" key="2">
    <source>
        <dbReference type="EMBL" id="MDC8786576.1"/>
    </source>
</evidence>
<feature type="domain" description="VOC" evidence="1">
    <location>
        <begin position="8"/>
        <end position="137"/>
    </location>
</feature>
<gene>
    <name evidence="2" type="ORF">PRZ01_15410</name>
</gene>
<dbReference type="PANTHER" id="PTHR33993:SF14">
    <property type="entry name" value="GB|AAF24581.1"/>
    <property type="match status" value="1"/>
</dbReference>
<dbReference type="PANTHER" id="PTHR33993">
    <property type="entry name" value="GLYOXALASE-RELATED"/>
    <property type="match status" value="1"/>
</dbReference>
<sequence>MTDGNRHPFVWYELLTSDPEAAEAFYTGLLGWTLRDAGMKEMRYSLVSVGDGAPIAGIMGGAACVTPPAQEGAQSSVGQQPPPGWVGYVGTAQVDASAQQLVQAGGAVLFGPQDIPGVGRFAMMRDPQGAVFALFHGLPGDRPPALGTEPLPGHVAWHELHAVDGVSAFDFYAAQFGWTKDAAIDMGPMGIYQLFAIDGVSRGGMMTKMPEAPQPYWLFYFSVPDIQAAAERVKATGGRLLLGPQQVPGGSWILNAMDPQGALFGLTAPA</sequence>
<dbReference type="Gene3D" id="3.10.180.10">
    <property type="entry name" value="2,3-Dihydroxybiphenyl 1,2-Dioxygenase, domain 1"/>
    <property type="match status" value="2"/>
</dbReference>
<comment type="caution">
    <text evidence="2">The sequence shown here is derived from an EMBL/GenBank/DDBJ whole genome shotgun (WGS) entry which is preliminary data.</text>
</comment>
<dbReference type="CDD" id="cd07247">
    <property type="entry name" value="SgaA_N_like"/>
    <property type="match status" value="2"/>
</dbReference>
<proteinExistence type="predicted"/>
<dbReference type="EMBL" id="JAQQXS010000014">
    <property type="protein sequence ID" value="MDC8786576.1"/>
    <property type="molecule type" value="Genomic_DNA"/>
</dbReference>
<dbReference type="InterPro" id="IPR037523">
    <property type="entry name" value="VOC_core"/>
</dbReference>
<name>A0ABT5KXL8_9BURK</name>
<dbReference type="RefSeq" id="WP_273597688.1">
    <property type="nucleotide sequence ID" value="NZ_JAQQXS010000014.1"/>
</dbReference>
<keyword evidence="3" id="KW-1185">Reference proteome</keyword>
<dbReference type="InterPro" id="IPR052164">
    <property type="entry name" value="Anthracycline_SecMetBiosynth"/>
</dbReference>
<reference evidence="2 3" key="1">
    <citation type="submission" date="2022-10" db="EMBL/GenBank/DDBJ databases">
        <title>paucibacter sp. hw8 Genome sequencing.</title>
        <authorList>
            <person name="Park S."/>
        </authorList>
    </citation>
    <scope>NUCLEOTIDE SEQUENCE [LARGE SCALE GENOMIC DNA]</scope>
    <source>
        <strain evidence="3">hw8</strain>
    </source>
</reference>
<organism evidence="2 3">
    <name type="scientific">Roseateles koreensis</name>
    <dbReference type="NCBI Taxonomy" id="2987526"/>
    <lineage>
        <taxon>Bacteria</taxon>
        <taxon>Pseudomonadati</taxon>
        <taxon>Pseudomonadota</taxon>
        <taxon>Betaproteobacteria</taxon>
        <taxon>Burkholderiales</taxon>
        <taxon>Sphaerotilaceae</taxon>
        <taxon>Roseateles</taxon>
    </lineage>
</organism>
<feature type="domain" description="VOC" evidence="1">
    <location>
        <begin position="151"/>
        <end position="269"/>
    </location>
</feature>
<dbReference type="SUPFAM" id="SSF54593">
    <property type="entry name" value="Glyoxalase/Bleomycin resistance protein/Dihydroxybiphenyl dioxygenase"/>
    <property type="match status" value="2"/>
</dbReference>
<dbReference type="PROSITE" id="PS51819">
    <property type="entry name" value="VOC"/>
    <property type="match status" value="2"/>
</dbReference>
<protein>
    <submittedName>
        <fullName evidence="2">VOC family protein</fullName>
    </submittedName>
</protein>
<dbReference type="InterPro" id="IPR004360">
    <property type="entry name" value="Glyas_Fos-R_dOase_dom"/>
</dbReference>
<evidence type="ECO:0000259" key="1">
    <source>
        <dbReference type="PROSITE" id="PS51819"/>
    </source>
</evidence>